<feature type="active site" description="Proton donor" evidence="19">
    <location>
        <position position="237"/>
    </location>
</feature>
<keyword evidence="22" id="KW-1185">Reference proteome</keyword>
<dbReference type="EMBL" id="UZWD01000014">
    <property type="protein sequence ID" value="VDS03732.1"/>
    <property type="molecule type" value="Genomic_DNA"/>
</dbReference>
<dbReference type="Proteomes" id="UP000268844">
    <property type="component" value="Unassembled WGS sequence"/>
</dbReference>
<dbReference type="InterPro" id="IPR006094">
    <property type="entry name" value="Oxid_FAD_bind_N"/>
</dbReference>
<evidence type="ECO:0000256" key="17">
    <source>
        <dbReference type="ARBA" id="ARBA00031026"/>
    </source>
</evidence>
<dbReference type="SUPFAM" id="SSF56194">
    <property type="entry name" value="Uridine diphospho-N-Acetylenolpyruvylglucosamine reductase, MurB, C-terminal domain"/>
    <property type="match status" value="1"/>
</dbReference>
<feature type="active site" evidence="19">
    <location>
        <position position="333"/>
    </location>
</feature>
<dbReference type="InterPro" id="IPR011601">
    <property type="entry name" value="MurB_C"/>
</dbReference>
<name>A0A447I886_9HYPH</name>
<evidence type="ECO:0000256" key="9">
    <source>
        <dbReference type="ARBA" id="ARBA00022630"/>
    </source>
</evidence>
<evidence type="ECO:0000313" key="21">
    <source>
        <dbReference type="EMBL" id="VDS03732.1"/>
    </source>
</evidence>
<evidence type="ECO:0000256" key="18">
    <source>
        <dbReference type="ARBA" id="ARBA00048914"/>
    </source>
</evidence>
<dbReference type="PROSITE" id="PS51387">
    <property type="entry name" value="FAD_PCMH"/>
    <property type="match status" value="1"/>
</dbReference>
<evidence type="ECO:0000256" key="3">
    <source>
        <dbReference type="ARBA" id="ARBA00004496"/>
    </source>
</evidence>
<dbReference type="GO" id="GO:0051301">
    <property type="term" value="P:cell division"/>
    <property type="evidence" value="ECO:0007669"/>
    <property type="project" value="UniProtKB-KW"/>
</dbReference>
<dbReference type="GO" id="GO:0071949">
    <property type="term" value="F:FAD binding"/>
    <property type="evidence" value="ECO:0007669"/>
    <property type="project" value="InterPro"/>
</dbReference>
<comment type="subcellular location">
    <subcellularLocation>
        <location evidence="3 19">Cytoplasm</location>
    </subcellularLocation>
</comment>
<dbReference type="GO" id="GO:0009252">
    <property type="term" value="P:peptidoglycan biosynthetic process"/>
    <property type="evidence" value="ECO:0007669"/>
    <property type="project" value="UniProtKB-UniRule"/>
</dbReference>
<dbReference type="HAMAP" id="MF_00037">
    <property type="entry name" value="MurB"/>
    <property type="match status" value="1"/>
</dbReference>
<gene>
    <name evidence="19 21" type="primary">murB</name>
    <name evidence="21" type="ORF">DEVEQU_00860</name>
</gene>
<keyword evidence="11 19" id="KW-0521">NADP</keyword>
<dbReference type="GO" id="GO:0008762">
    <property type="term" value="F:UDP-N-acetylmuramate dehydrogenase activity"/>
    <property type="evidence" value="ECO:0007669"/>
    <property type="project" value="UniProtKB-UniRule"/>
</dbReference>
<dbReference type="OrthoDB" id="9804753at2"/>
<organism evidence="21 22">
    <name type="scientific">Devosia equisanguinis</name>
    <dbReference type="NCBI Taxonomy" id="2490941"/>
    <lineage>
        <taxon>Bacteria</taxon>
        <taxon>Pseudomonadati</taxon>
        <taxon>Pseudomonadota</taxon>
        <taxon>Alphaproteobacteria</taxon>
        <taxon>Hyphomicrobiales</taxon>
        <taxon>Devosiaceae</taxon>
        <taxon>Devosia</taxon>
    </lineage>
</organism>
<keyword evidence="14 19" id="KW-0560">Oxidoreductase</keyword>
<evidence type="ECO:0000256" key="2">
    <source>
        <dbReference type="ARBA" id="ARBA00003921"/>
    </source>
</evidence>
<evidence type="ECO:0000313" key="22">
    <source>
        <dbReference type="Proteomes" id="UP000268844"/>
    </source>
</evidence>
<keyword evidence="12 19" id="KW-0133">Cell shape</keyword>
<keyword evidence="16 19" id="KW-0961">Cell wall biogenesis/degradation</keyword>
<evidence type="ECO:0000256" key="10">
    <source>
        <dbReference type="ARBA" id="ARBA00022827"/>
    </source>
</evidence>
<dbReference type="PANTHER" id="PTHR21071:SF4">
    <property type="entry name" value="UDP-N-ACETYLENOLPYRUVOYLGLUCOSAMINE REDUCTASE"/>
    <property type="match status" value="1"/>
</dbReference>
<reference evidence="21 22" key="1">
    <citation type="submission" date="2018-12" db="EMBL/GenBank/DDBJ databases">
        <authorList>
            <person name="Criscuolo A."/>
        </authorList>
    </citation>
    <scope>NUCLEOTIDE SEQUENCE [LARGE SCALE GENOMIC DNA]</scope>
    <source>
        <strain evidence="21">ACIP1116281</strain>
    </source>
</reference>
<keyword evidence="7 19" id="KW-0963">Cytoplasm</keyword>
<evidence type="ECO:0000256" key="8">
    <source>
        <dbReference type="ARBA" id="ARBA00022618"/>
    </source>
</evidence>
<dbReference type="RefSeq" id="WP_126149334.1">
    <property type="nucleotide sequence ID" value="NZ_JBHTMH010000004.1"/>
</dbReference>
<proteinExistence type="inferred from homology"/>
<dbReference type="InterPro" id="IPR003170">
    <property type="entry name" value="MurB"/>
</dbReference>
<dbReference type="Gene3D" id="3.90.78.10">
    <property type="entry name" value="UDP-N-acetylenolpyruvoylglucosamine reductase, C-terminal domain"/>
    <property type="match status" value="1"/>
</dbReference>
<dbReference type="InterPro" id="IPR016167">
    <property type="entry name" value="FAD-bd_PCMH_sub1"/>
</dbReference>
<evidence type="ECO:0000256" key="6">
    <source>
        <dbReference type="ARBA" id="ARBA00015188"/>
    </source>
</evidence>
<dbReference type="PANTHER" id="PTHR21071">
    <property type="entry name" value="UDP-N-ACETYLENOLPYRUVOYLGLUCOSAMINE REDUCTASE"/>
    <property type="match status" value="1"/>
</dbReference>
<evidence type="ECO:0000256" key="13">
    <source>
        <dbReference type="ARBA" id="ARBA00022984"/>
    </source>
</evidence>
<evidence type="ECO:0000256" key="14">
    <source>
        <dbReference type="ARBA" id="ARBA00023002"/>
    </source>
</evidence>
<dbReference type="Gene3D" id="3.30.43.10">
    <property type="entry name" value="Uridine Diphospho-n-acetylenolpyruvylglucosamine Reductase, domain 2"/>
    <property type="match status" value="1"/>
</dbReference>
<evidence type="ECO:0000256" key="7">
    <source>
        <dbReference type="ARBA" id="ARBA00022490"/>
    </source>
</evidence>
<dbReference type="GO" id="GO:0005829">
    <property type="term" value="C:cytosol"/>
    <property type="evidence" value="ECO:0007669"/>
    <property type="project" value="TreeGrafter"/>
</dbReference>
<dbReference type="GO" id="GO:0071555">
    <property type="term" value="P:cell wall organization"/>
    <property type="evidence" value="ECO:0007669"/>
    <property type="project" value="UniProtKB-KW"/>
</dbReference>
<sequence>MNAIAPQLIPEFDLSTRNTLALRAVSRFSAFVESPAQLPALFAEAEAMGLPVRLLGGGSNVVLAPRFEGITALMAISGRTVLEERSDAVLLEVAAGENWHDLVAWSVGQGFGGLENLALIPGTVGAAPVQNIGAYGAEVADFLDSVLVYDRMEQREQRFGRDACAFAYRDSRFKREPGRYVVLSLRLSLPRPWRANLGFAGLAELGEGATPEAVMQRVVALRQSKLPDWHVEPNAGSFFHNPIVAPELAAAVVAELASAPNYPQPDGRVKLSAGWLIEQSGLKGFRLGPVGTSPRHALVVVNHGGGTAEDIAALAAHIKATVLARFGVRLQEEPVFF</sequence>
<evidence type="ECO:0000259" key="20">
    <source>
        <dbReference type="PROSITE" id="PS51387"/>
    </source>
</evidence>
<comment type="pathway">
    <text evidence="4 19">Cell wall biogenesis; peptidoglycan biosynthesis.</text>
</comment>
<dbReference type="InterPro" id="IPR016166">
    <property type="entry name" value="FAD-bd_PCMH"/>
</dbReference>
<evidence type="ECO:0000256" key="19">
    <source>
        <dbReference type="HAMAP-Rule" id="MF_00037"/>
    </source>
</evidence>
<dbReference type="EC" id="1.3.1.98" evidence="5 19"/>
<evidence type="ECO:0000256" key="12">
    <source>
        <dbReference type="ARBA" id="ARBA00022960"/>
    </source>
</evidence>
<keyword evidence="15 19" id="KW-0131">Cell cycle</keyword>
<dbReference type="InterPro" id="IPR036318">
    <property type="entry name" value="FAD-bd_PCMH-like_sf"/>
</dbReference>
<keyword evidence="10 19" id="KW-0274">FAD</keyword>
<comment type="function">
    <text evidence="2 19">Cell wall formation.</text>
</comment>
<keyword evidence="9 19" id="KW-0285">Flavoprotein</keyword>
<evidence type="ECO:0000256" key="5">
    <source>
        <dbReference type="ARBA" id="ARBA00012518"/>
    </source>
</evidence>
<feature type="active site" evidence="19">
    <location>
        <position position="169"/>
    </location>
</feature>
<comment type="catalytic activity">
    <reaction evidence="18 19">
        <text>UDP-N-acetyl-alpha-D-muramate + NADP(+) = UDP-N-acetyl-3-O-(1-carboxyvinyl)-alpha-D-glucosamine + NADPH + H(+)</text>
        <dbReference type="Rhea" id="RHEA:12248"/>
        <dbReference type="ChEBI" id="CHEBI:15378"/>
        <dbReference type="ChEBI" id="CHEBI:57783"/>
        <dbReference type="ChEBI" id="CHEBI:58349"/>
        <dbReference type="ChEBI" id="CHEBI:68483"/>
        <dbReference type="ChEBI" id="CHEBI:70757"/>
        <dbReference type="EC" id="1.3.1.98"/>
    </reaction>
</comment>
<keyword evidence="8 19" id="KW-0132">Cell division</keyword>
<evidence type="ECO:0000256" key="1">
    <source>
        <dbReference type="ARBA" id="ARBA00001974"/>
    </source>
</evidence>
<dbReference type="InterPro" id="IPR036635">
    <property type="entry name" value="MurB_C_sf"/>
</dbReference>
<accession>A0A447I886</accession>
<feature type="domain" description="FAD-binding PCMH-type" evidence="20">
    <location>
        <begin position="20"/>
        <end position="192"/>
    </location>
</feature>
<dbReference type="UniPathway" id="UPA00219"/>
<keyword evidence="13 19" id="KW-0573">Peptidoglycan synthesis</keyword>
<evidence type="ECO:0000256" key="15">
    <source>
        <dbReference type="ARBA" id="ARBA00023306"/>
    </source>
</evidence>
<evidence type="ECO:0000256" key="16">
    <source>
        <dbReference type="ARBA" id="ARBA00023316"/>
    </source>
</evidence>
<dbReference type="NCBIfam" id="NF010478">
    <property type="entry name" value="PRK13903.1"/>
    <property type="match status" value="1"/>
</dbReference>
<dbReference type="Pfam" id="PF01565">
    <property type="entry name" value="FAD_binding_4"/>
    <property type="match status" value="1"/>
</dbReference>
<dbReference type="SUPFAM" id="SSF56176">
    <property type="entry name" value="FAD-binding/transporter-associated domain-like"/>
    <property type="match status" value="1"/>
</dbReference>
<dbReference type="Gene3D" id="3.30.465.10">
    <property type="match status" value="1"/>
</dbReference>
<evidence type="ECO:0000256" key="4">
    <source>
        <dbReference type="ARBA" id="ARBA00004752"/>
    </source>
</evidence>
<dbReference type="NCBIfam" id="NF000755">
    <property type="entry name" value="PRK00046.1"/>
    <property type="match status" value="1"/>
</dbReference>
<dbReference type="Pfam" id="PF02873">
    <property type="entry name" value="MurB_C"/>
    <property type="match status" value="1"/>
</dbReference>
<dbReference type="NCBIfam" id="TIGR00179">
    <property type="entry name" value="murB"/>
    <property type="match status" value="1"/>
</dbReference>
<dbReference type="GO" id="GO:0008360">
    <property type="term" value="P:regulation of cell shape"/>
    <property type="evidence" value="ECO:0007669"/>
    <property type="project" value="UniProtKB-KW"/>
</dbReference>
<evidence type="ECO:0000256" key="11">
    <source>
        <dbReference type="ARBA" id="ARBA00022857"/>
    </source>
</evidence>
<dbReference type="InterPro" id="IPR016169">
    <property type="entry name" value="FAD-bd_PCMH_sub2"/>
</dbReference>
<comment type="cofactor">
    <cofactor evidence="1 19">
        <name>FAD</name>
        <dbReference type="ChEBI" id="CHEBI:57692"/>
    </cofactor>
</comment>
<comment type="similarity">
    <text evidence="19">Belongs to the MurB family.</text>
</comment>
<protein>
    <recommendedName>
        <fullName evidence="6 19">UDP-N-acetylenolpyruvoylglucosamine reductase</fullName>
        <ecNumber evidence="5 19">1.3.1.98</ecNumber>
    </recommendedName>
    <alternativeName>
        <fullName evidence="17 19">UDP-N-acetylmuramate dehydrogenase</fullName>
    </alternativeName>
</protein>
<dbReference type="AlphaFoldDB" id="A0A447I886"/>